<dbReference type="EMBL" id="JANJQO010000152">
    <property type="protein sequence ID" value="KAJ2981100.1"/>
    <property type="molecule type" value="Genomic_DNA"/>
</dbReference>
<reference evidence="1" key="1">
    <citation type="submission" date="2022-08" db="EMBL/GenBank/DDBJ databases">
        <title>Genome Sequence of Lecanicillium fungicola.</title>
        <authorList>
            <person name="Buettner E."/>
        </authorList>
    </citation>
    <scope>NUCLEOTIDE SEQUENCE</scope>
    <source>
        <strain evidence="1">Babe33</strain>
    </source>
</reference>
<comment type="caution">
    <text evidence="1">The sequence shown here is derived from an EMBL/GenBank/DDBJ whole genome shotgun (WGS) entry which is preliminary data.</text>
</comment>
<organism evidence="1 2">
    <name type="scientific">Zarea fungicola</name>
    <dbReference type="NCBI Taxonomy" id="93591"/>
    <lineage>
        <taxon>Eukaryota</taxon>
        <taxon>Fungi</taxon>
        <taxon>Dikarya</taxon>
        <taxon>Ascomycota</taxon>
        <taxon>Pezizomycotina</taxon>
        <taxon>Sordariomycetes</taxon>
        <taxon>Hypocreomycetidae</taxon>
        <taxon>Hypocreales</taxon>
        <taxon>Cordycipitaceae</taxon>
        <taxon>Zarea</taxon>
    </lineage>
</organism>
<evidence type="ECO:0000313" key="2">
    <source>
        <dbReference type="Proteomes" id="UP001143910"/>
    </source>
</evidence>
<sequence>MNTSYMANEDASEPSNQVGCKLQYATKSAVEQYFFLLATPRRGFHSLLALKSNDFFTDIKFTNSGAWFAAETPKLSNCLRDVVEFNERKAQSVCSRFTTNEQEIAAKWHNYAVSSFFTPTSQKPKDRTTWSERKDDPNKPATLLVGKYTPEKEEKGAQKRTKIAAFDLDSTLIATTSGRKHSKDAADWRWWDKQVPGKLKELYDDGFHVAILSNQGGMTLHIDPKQKGPQKYTAKRVGEFKDKGSAILRYLNLPVTMYAATAKDNFRKPRTGMWEELLKDMGLQAKDVNMEESIFVGDAGGRVATVSNGVAVIKDFSCSDRNLAHNIGVRFSTPEEFFLGLEPRKWERDLDLMHYPLGSDGLESTLFAKKNEQDIVLFCGRPGAGKSTFYWKHLEPLGYERVNQDTLKTREKCFQAAKEFLGNGASVAVDNTNADPDTRRLWIDLAKTFKVPIRCISFTTPTHVCKHNDAVRSLNKSLNPEAREILPEVAFSGFTSRYKPPKETEGFQDITEVDFRFRGTQEDYKIWGRYWL</sequence>
<dbReference type="Proteomes" id="UP001143910">
    <property type="component" value="Unassembled WGS sequence"/>
</dbReference>
<accession>A0ACC1NQB2</accession>
<keyword evidence="2" id="KW-1185">Reference proteome</keyword>
<proteinExistence type="predicted"/>
<gene>
    <name evidence="1" type="ORF">NQ176_g2227</name>
</gene>
<protein>
    <submittedName>
        <fullName evidence="1">Uncharacterized protein</fullName>
    </submittedName>
</protein>
<evidence type="ECO:0000313" key="1">
    <source>
        <dbReference type="EMBL" id="KAJ2981100.1"/>
    </source>
</evidence>
<name>A0ACC1NQB2_9HYPO</name>